<evidence type="ECO:0000256" key="2">
    <source>
        <dbReference type="ARBA" id="ARBA00022448"/>
    </source>
</evidence>
<protein>
    <submittedName>
        <fullName evidence="8">Sugar ABC transporter permease</fullName>
    </submittedName>
</protein>
<dbReference type="GO" id="GO:0005886">
    <property type="term" value="C:plasma membrane"/>
    <property type="evidence" value="ECO:0007669"/>
    <property type="project" value="UniProtKB-SubCell"/>
</dbReference>
<keyword evidence="2 7" id="KW-0813">Transport</keyword>
<dbReference type="KEGG" id="ccot:CCAX7_62990"/>
<dbReference type="FunCoup" id="A0A402CWV7">
    <property type="interactions" value="83"/>
</dbReference>
<keyword evidence="9" id="KW-1185">Reference proteome</keyword>
<dbReference type="Proteomes" id="UP000287394">
    <property type="component" value="Chromosome"/>
</dbReference>
<keyword evidence="5 7" id="KW-1133">Transmembrane helix</keyword>
<proteinExistence type="inferred from homology"/>
<dbReference type="SUPFAM" id="SSF161098">
    <property type="entry name" value="MetI-like"/>
    <property type="match status" value="1"/>
</dbReference>
<reference evidence="8 9" key="1">
    <citation type="journal article" date="2019" name="Int. J. Syst. Evol. Microbiol.">
        <title>Capsulimonas corticalis gen. nov., sp. nov., an aerobic capsulated bacterium, of a novel bacterial order, Capsulimonadales ord. nov., of the class Armatimonadia of the phylum Armatimonadetes.</title>
        <authorList>
            <person name="Li J."/>
            <person name="Kudo C."/>
            <person name="Tonouchi A."/>
        </authorList>
    </citation>
    <scope>NUCLEOTIDE SEQUENCE [LARGE SCALE GENOMIC DNA]</scope>
    <source>
        <strain evidence="8 9">AX-7</strain>
    </source>
</reference>
<evidence type="ECO:0000256" key="3">
    <source>
        <dbReference type="ARBA" id="ARBA00022475"/>
    </source>
</evidence>
<organism evidence="8 9">
    <name type="scientific">Capsulimonas corticalis</name>
    <dbReference type="NCBI Taxonomy" id="2219043"/>
    <lineage>
        <taxon>Bacteria</taxon>
        <taxon>Bacillati</taxon>
        <taxon>Armatimonadota</taxon>
        <taxon>Armatimonadia</taxon>
        <taxon>Capsulimonadales</taxon>
        <taxon>Capsulimonadaceae</taxon>
        <taxon>Capsulimonas</taxon>
    </lineage>
</organism>
<evidence type="ECO:0000256" key="1">
    <source>
        <dbReference type="ARBA" id="ARBA00004651"/>
    </source>
</evidence>
<accession>A0A402CWV7</accession>
<evidence type="ECO:0000256" key="4">
    <source>
        <dbReference type="ARBA" id="ARBA00022692"/>
    </source>
</evidence>
<feature type="transmembrane region" description="Helical" evidence="7">
    <location>
        <begin position="114"/>
        <end position="134"/>
    </location>
</feature>
<dbReference type="PANTHER" id="PTHR43744:SF6">
    <property type="entry name" value="ABC TRANSPORTER PERMEASE PROTEIN YESQ-RELATED"/>
    <property type="match status" value="1"/>
</dbReference>
<dbReference type="InterPro" id="IPR035906">
    <property type="entry name" value="MetI-like_sf"/>
</dbReference>
<dbReference type="PROSITE" id="PS50928">
    <property type="entry name" value="ABC_TM1"/>
    <property type="match status" value="1"/>
</dbReference>
<evidence type="ECO:0000256" key="6">
    <source>
        <dbReference type="ARBA" id="ARBA00023136"/>
    </source>
</evidence>
<feature type="transmembrane region" description="Helical" evidence="7">
    <location>
        <begin position="146"/>
        <end position="173"/>
    </location>
</feature>
<evidence type="ECO:0000313" key="9">
    <source>
        <dbReference type="Proteomes" id="UP000287394"/>
    </source>
</evidence>
<keyword evidence="3" id="KW-1003">Cell membrane</keyword>
<dbReference type="CDD" id="cd06261">
    <property type="entry name" value="TM_PBP2"/>
    <property type="match status" value="1"/>
</dbReference>
<dbReference type="InterPro" id="IPR000515">
    <property type="entry name" value="MetI-like"/>
</dbReference>
<keyword evidence="4 7" id="KW-0812">Transmembrane</keyword>
<dbReference type="RefSeq" id="WP_218025603.1">
    <property type="nucleotide sequence ID" value="NZ_AP025739.1"/>
</dbReference>
<comment type="similarity">
    <text evidence="7">Belongs to the binding-protein-dependent transport system permease family.</text>
</comment>
<evidence type="ECO:0000313" key="8">
    <source>
        <dbReference type="EMBL" id="BDI34248.1"/>
    </source>
</evidence>
<feature type="transmembrane region" description="Helical" evidence="7">
    <location>
        <begin position="45"/>
        <end position="66"/>
    </location>
</feature>
<dbReference type="AlphaFoldDB" id="A0A402CWV7"/>
<dbReference type="EMBL" id="AP025739">
    <property type="protein sequence ID" value="BDI34248.1"/>
    <property type="molecule type" value="Genomic_DNA"/>
</dbReference>
<evidence type="ECO:0000256" key="5">
    <source>
        <dbReference type="ARBA" id="ARBA00022989"/>
    </source>
</evidence>
<dbReference type="GO" id="GO:0055085">
    <property type="term" value="P:transmembrane transport"/>
    <property type="evidence" value="ECO:0007669"/>
    <property type="project" value="InterPro"/>
</dbReference>
<keyword evidence="6 7" id="KW-0472">Membrane</keyword>
<feature type="transmembrane region" description="Helical" evidence="7">
    <location>
        <begin position="222"/>
        <end position="245"/>
    </location>
</feature>
<dbReference type="Pfam" id="PF00528">
    <property type="entry name" value="BPD_transp_1"/>
    <property type="match status" value="1"/>
</dbReference>
<name>A0A402CWV7_9BACT</name>
<dbReference type="PANTHER" id="PTHR43744">
    <property type="entry name" value="ABC TRANSPORTER PERMEASE PROTEIN MG189-RELATED-RELATED"/>
    <property type="match status" value="1"/>
</dbReference>
<feature type="transmembrane region" description="Helical" evidence="7">
    <location>
        <begin position="179"/>
        <end position="201"/>
    </location>
</feature>
<dbReference type="Gene3D" id="1.10.3720.10">
    <property type="entry name" value="MetI-like"/>
    <property type="match status" value="1"/>
</dbReference>
<gene>
    <name evidence="8" type="ORF">CCAX7_62990</name>
</gene>
<evidence type="ECO:0000256" key="7">
    <source>
        <dbReference type="RuleBase" id="RU363032"/>
    </source>
</evidence>
<feature type="transmembrane region" description="Helical" evidence="7">
    <location>
        <begin position="280"/>
        <end position="300"/>
    </location>
</feature>
<sequence>MSSESPGAMPEASYATGNRARTAAMPVRRTKRRASFGRLTRLQSILAHVALLVLCIPALMPLAWMISTSLKPDAQIFAHGGPLTWASLFPHPIEWQNYPRALRAVPFAMYLKNTLLLCFFTVVGAVISSAVVAYGFARQEFRGKSVLFLVMVATIAIPAQVTMVPTVALFRWLHWYGTYLPLIVPAFCGAPFYIFLLTQFFRNLPAELAEAARVDGASEWRIFWQVMLPLARPALVTCALFQFLATWNDFFGPLLYINNPARYTLAYGLQQLLGAHGSEWASLMADSTIFMLPVMVLFFFTQKTFVQGIATTGGKN</sequence>
<comment type="subcellular location">
    <subcellularLocation>
        <location evidence="1 7">Cell membrane</location>
        <topology evidence="1 7">Multi-pass membrane protein</topology>
    </subcellularLocation>
</comment>